<evidence type="ECO:0000313" key="4">
    <source>
        <dbReference type="Proteomes" id="UP000249739"/>
    </source>
</evidence>
<gene>
    <name evidence="3" type="ORF">DI586_03795</name>
</gene>
<evidence type="ECO:0000256" key="1">
    <source>
        <dbReference type="SAM" id="MobiDB-lite"/>
    </source>
</evidence>
<protein>
    <submittedName>
        <fullName evidence="3">Uncharacterized protein</fullName>
    </submittedName>
</protein>
<dbReference type="Proteomes" id="UP000249739">
    <property type="component" value="Unassembled WGS sequence"/>
</dbReference>
<sequence length="172" mass="17944">MKRFIYIISAFVSLSTAAQAADPTDGISSSVAVERIICKPAMVHTPSSDVAYQGGVDVNGNAVAPADINSAPQIVSSTYTEVPLNIDLAKKLNLSQPAVMESNFGNLKVYNDGRVLYNGQDISSNVNSLCGRAGEAPVPTNVPVPPRNVNVMSTPEVPMPGTAAPSSTMPAR</sequence>
<evidence type="ECO:0000313" key="3">
    <source>
        <dbReference type="EMBL" id="PZP56414.1"/>
    </source>
</evidence>
<proteinExistence type="predicted"/>
<accession>A0A2W5FPS8</accession>
<name>A0A2W5FPS8_9BACT</name>
<feature type="chain" id="PRO_5015989312" evidence="2">
    <location>
        <begin position="21"/>
        <end position="172"/>
    </location>
</feature>
<evidence type="ECO:0000256" key="2">
    <source>
        <dbReference type="SAM" id="SignalP"/>
    </source>
</evidence>
<comment type="caution">
    <text evidence="3">The sequence shown here is derived from an EMBL/GenBank/DDBJ whole genome shotgun (WGS) entry which is preliminary data.</text>
</comment>
<feature type="signal peptide" evidence="2">
    <location>
        <begin position="1"/>
        <end position="20"/>
    </location>
</feature>
<dbReference type="EMBL" id="QFOT01000026">
    <property type="protein sequence ID" value="PZP56414.1"/>
    <property type="molecule type" value="Genomic_DNA"/>
</dbReference>
<dbReference type="AlphaFoldDB" id="A0A2W5FPS8"/>
<keyword evidence="2" id="KW-0732">Signal</keyword>
<feature type="region of interest" description="Disordered" evidence="1">
    <location>
        <begin position="152"/>
        <end position="172"/>
    </location>
</feature>
<organism evidence="3 4">
    <name type="scientific">Micavibrio aeruginosavorus</name>
    <dbReference type="NCBI Taxonomy" id="349221"/>
    <lineage>
        <taxon>Bacteria</taxon>
        <taxon>Pseudomonadati</taxon>
        <taxon>Bdellovibrionota</taxon>
        <taxon>Bdellovibrionia</taxon>
        <taxon>Bdellovibrionales</taxon>
        <taxon>Pseudobdellovibrionaceae</taxon>
        <taxon>Micavibrio</taxon>
    </lineage>
</organism>
<reference evidence="3 4" key="1">
    <citation type="submission" date="2017-08" db="EMBL/GenBank/DDBJ databases">
        <title>Infants hospitalized years apart are colonized by the same room-sourced microbial strains.</title>
        <authorList>
            <person name="Brooks B."/>
            <person name="Olm M.R."/>
            <person name="Firek B.A."/>
            <person name="Baker R."/>
            <person name="Thomas B.C."/>
            <person name="Morowitz M.J."/>
            <person name="Banfield J.F."/>
        </authorList>
    </citation>
    <scope>NUCLEOTIDE SEQUENCE [LARGE SCALE GENOMIC DNA]</scope>
    <source>
        <strain evidence="3">S2_006_000_R2_64</strain>
    </source>
</reference>